<dbReference type="EMBL" id="KZ679014">
    <property type="protein sequence ID" value="PSS12895.1"/>
    <property type="molecule type" value="Genomic_DNA"/>
</dbReference>
<dbReference type="GO" id="GO:0042797">
    <property type="term" value="P:tRNA transcription by RNA polymerase III"/>
    <property type="evidence" value="ECO:0007669"/>
    <property type="project" value="TreeGrafter"/>
</dbReference>
<feature type="compositionally biased region" description="Polar residues" evidence="5">
    <location>
        <begin position="61"/>
        <end position="84"/>
    </location>
</feature>
<sequence length="651" mass="69700">MPPKAVRGRGGGGRGGSSGPASSLPENQSSMAGSPTLKIEPGTTGIPENGQSAMDLDPINSPATQPTETPASTPNRPASSSQTRAADGSSGSGTRGGTRGRGKESKFKPKNVRRTADELKALADQESKRLAALAATAARARARGNAFRGRGRGDAMGRGRGTVRGVASGPFAVAPEMSKRPGMFAPGSGIKREGGGGGGGFTVTSGSKSQNGSIPGVRFGTGSGSNPYVIADPQYPDEDEDVPRIDIEQINLISDDEDEQVASDTKGKGKAIAGSAKGGLKPVRLYRQEHKERKSQVTSGPSEDPSTENKSDSDTVLADEGATLPAPPTEEKRFKGVYQDDDDEVRIKDEPVEPAEMINRLHSPEPNLEASSSSAPDFKQTIDELGTDVVVKKNEPESPNQLRKKAPSKKKGNKFVIQTEEDRAEWERHLEDLAILTEELGGMLGPSTEKGKEKDAEGDIDMDAEKPVDRKEGRLYLFQFPPVMPKLYNPAKDPKPIVTGEKKAEGDVELTGSADKNAVDLTKDVKVEGEEIIIKKEDEEPTNKKGRERLADEEGFVGKLIVRESGRVELDWGGSRMLVGRGIETSFLTMGVLVDSKGCLDKDGKSTGEGTATGMGQIMGKLVVTPDWESMTEDLERQQKFERRQKREKHK</sequence>
<name>A0A2T3AW45_AMORE</name>
<evidence type="ECO:0000256" key="2">
    <source>
        <dbReference type="ARBA" id="ARBA00022478"/>
    </source>
</evidence>
<feature type="region of interest" description="Disordered" evidence="5">
    <location>
        <begin position="438"/>
        <end position="467"/>
    </location>
</feature>
<feature type="compositionally biased region" description="Gly residues" evidence="5">
    <location>
        <begin position="8"/>
        <end position="18"/>
    </location>
</feature>
<keyword evidence="2" id="KW-0240">DNA-directed RNA polymerase</keyword>
<proteinExistence type="predicted"/>
<feature type="compositionally biased region" description="Basic residues" evidence="5">
    <location>
        <begin position="402"/>
        <end position="413"/>
    </location>
</feature>
<feature type="compositionally biased region" description="Low complexity" evidence="5">
    <location>
        <begin position="270"/>
        <end position="281"/>
    </location>
</feature>
<evidence type="ECO:0000313" key="7">
    <source>
        <dbReference type="Proteomes" id="UP000241818"/>
    </source>
</evidence>
<gene>
    <name evidence="6" type="ORF">M430DRAFT_52102</name>
</gene>
<feature type="compositionally biased region" description="Basic and acidic residues" evidence="5">
    <location>
        <begin position="286"/>
        <end position="295"/>
    </location>
</feature>
<reference evidence="6 7" key="1">
    <citation type="journal article" date="2018" name="New Phytol.">
        <title>Comparative genomics and transcriptomics depict ericoid mycorrhizal fungi as versatile saprotrophs and plant mutualists.</title>
        <authorList>
            <person name="Martino E."/>
            <person name="Morin E."/>
            <person name="Grelet G.A."/>
            <person name="Kuo A."/>
            <person name="Kohler A."/>
            <person name="Daghino S."/>
            <person name="Barry K.W."/>
            <person name="Cichocki N."/>
            <person name="Clum A."/>
            <person name="Dockter R.B."/>
            <person name="Hainaut M."/>
            <person name="Kuo R.C."/>
            <person name="LaButti K."/>
            <person name="Lindahl B.D."/>
            <person name="Lindquist E.A."/>
            <person name="Lipzen A."/>
            <person name="Khouja H.R."/>
            <person name="Magnuson J."/>
            <person name="Murat C."/>
            <person name="Ohm R.A."/>
            <person name="Singer S.W."/>
            <person name="Spatafora J.W."/>
            <person name="Wang M."/>
            <person name="Veneault-Fourrey C."/>
            <person name="Henrissat B."/>
            <person name="Grigoriev I.V."/>
            <person name="Martin F.M."/>
            <person name="Perotto S."/>
        </authorList>
    </citation>
    <scope>NUCLEOTIDE SEQUENCE [LARGE SCALE GENOMIC DNA]</scope>
    <source>
        <strain evidence="6 7">ATCC 22711</strain>
    </source>
</reference>
<dbReference type="GeneID" id="36576354"/>
<feature type="compositionally biased region" description="Polar residues" evidence="5">
    <location>
        <begin position="202"/>
        <end position="213"/>
    </location>
</feature>
<keyword evidence="3" id="KW-0804">Transcription</keyword>
<evidence type="ECO:0000313" key="6">
    <source>
        <dbReference type="EMBL" id="PSS12895.1"/>
    </source>
</evidence>
<dbReference type="RefSeq" id="XP_024718886.1">
    <property type="nucleotide sequence ID" value="XM_024868273.1"/>
</dbReference>
<evidence type="ECO:0000256" key="5">
    <source>
        <dbReference type="SAM" id="MobiDB-lite"/>
    </source>
</evidence>
<evidence type="ECO:0000256" key="3">
    <source>
        <dbReference type="ARBA" id="ARBA00023163"/>
    </source>
</evidence>
<dbReference type="GO" id="GO:0005666">
    <property type="term" value="C:RNA polymerase III complex"/>
    <property type="evidence" value="ECO:0007669"/>
    <property type="project" value="InterPro"/>
</dbReference>
<dbReference type="GO" id="GO:0003677">
    <property type="term" value="F:DNA binding"/>
    <property type="evidence" value="ECO:0007669"/>
    <property type="project" value="InterPro"/>
</dbReference>
<dbReference type="PANTHER" id="PTHR13408">
    <property type="entry name" value="DNA-DIRECTED RNA POLYMERASE III"/>
    <property type="match status" value="1"/>
</dbReference>
<evidence type="ECO:0008006" key="8">
    <source>
        <dbReference type="Google" id="ProtNLM"/>
    </source>
</evidence>
<comment type="subcellular location">
    <subcellularLocation>
        <location evidence="1">Nucleus</location>
    </subcellularLocation>
</comment>
<feature type="compositionally biased region" description="Gly residues" evidence="5">
    <location>
        <begin position="90"/>
        <end position="99"/>
    </location>
</feature>
<organism evidence="6 7">
    <name type="scientific">Amorphotheca resinae ATCC 22711</name>
    <dbReference type="NCBI Taxonomy" id="857342"/>
    <lineage>
        <taxon>Eukaryota</taxon>
        <taxon>Fungi</taxon>
        <taxon>Dikarya</taxon>
        <taxon>Ascomycota</taxon>
        <taxon>Pezizomycotina</taxon>
        <taxon>Leotiomycetes</taxon>
        <taxon>Helotiales</taxon>
        <taxon>Amorphothecaceae</taxon>
        <taxon>Amorphotheca</taxon>
    </lineage>
</organism>
<dbReference type="STRING" id="857342.A0A2T3AW45"/>
<evidence type="ECO:0000256" key="4">
    <source>
        <dbReference type="ARBA" id="ARBA00023242"/>
    </source>
</evidence>
<feature type="region of interest" description="Disordered" evidence="5">
    <location>
        <begin position="1"/>
        <end position="120"/>
    </location>
</feature>
<feature type="compositionally biased region" description="Polar residues" evidence="5">
    <location>
        <begin position="20"/>
        <end position="33"/>
    </location>
</feature>
<dbReference type="OrthoDB" id="5836119at2759"/>
<feature type="compositionally biased region" description="Basic and acidic residues" evidence="5">
    <location>
        <begin position="449"/>
        <end position="467"/>
    </location>
</feature>
<keyword evidence="4" id="KW-0539">Nucleus</keyword>
<dbReference type="PANTHER" id="PTHR13408:SF0">
    <property type="entry name" value="DNA-DIRECTED RNA POLYMERASE III SUBUNIT RPC4"/>
    <property type="match status" value="1"/>
</dbReference>
<protein>
    <recommendedName>
        <fullName evidence="8">DNA-directed RNA polymerase III RPC4</fullName>
    </recommendedName>
</protein>
<dbReference type="Pfam" id="PF05132">
    <property type="entry name" value="RNA_pol_Rpc4"/>
    <property type="match status" value="1"/>
</dbReference>
<keyword evidence="7" id="KW-1185">Reference proteome</keyword>
<accession>A0A2T3AW45</accession>
<feature type="region of interest" description="Disordered" evidence="5">
    <location>
        <begin position="141"/>
        <end position="376"/>
    </location>
</feature>
<dbReference type="InterPro" id="IPR007811">
    <property type="entry name" value="RPC4"/>
</dbReference>
<evidence type="ECO:0000256" key="1">
    <source>
        <dbReference type="ARBA" id="ARBA00004123"/>
    </source>
</evidence>
<dbReference type="InParanoid" id="A0A2T3AW45"/>
<dbReference type="Proteomes" id="UP000241818">
    <property type="component" value="Unassembled WGS sequence"/>
</dbReference>
<dbReference type="AlphaFoldDB" id="A0A2T3AW45"/>
<feature type="region of interest" description="Disordered" evidence="5">
    <location>
        <begin position="390"/>
        <end position="423"/>
    </location>
</feature>